<sequence>MEKKEEQKIAYSTIQETMTNDLLITRNEEQNTSNLALDAKNTKTGSSSLGNANLVNQQYPPVLQWPYIPQNVEQSSSLSSGPCVSIQSPSPIVVSTRQQLPHPQPNPTSNQVQQGPPPPLHVAQSAMPFWLPSRPGYQSPAVNVPATFQTFTPLGTINANWQASAVIGGVTSSSNQPQVSNLCYPVGYPHPGFPGPWDPSPWYAQSQQLQPSSMYTFPGGYGYFSPVPPLLPGCSASLGQSFQRGIIRPTVKLSQKHQQLWEAQSAENVQLWTVIGQLQTELAEVKSRLMKLEAEVSSLEPAVEEPIAQVTRAALSGKASMRGRPRRSAASVDVLVTPDEPYTRTCGRKRAATLCKAQPSQARTLIFEEVVLNKVDKKEKACHSPATNQQENDEKIPNIITDSNSNMEVHGSNLMMPGFNNQVHRENTRIPVSGIELNTSLKAKSTETDDSKAAFSILSQHSKEKNTKGSSVTHTGTAVNGSFGWSSNSIPGNCGRNFFNMSYQHCYDNGSVISQGGKHIPGWSFVNEENASEPLNDAVVTSAKDDNEQEMGDEASSGGEEISGTKDEVAYTWMVR</sequence>
<accession>A0ABQ8HQY6</accession>
<evidence type="ECO:0000256" key="1">
    <source>
        <dbReference type="SAM" id="MobiDB-lite"/>
    </source>
</evidence>
<feature type="region of interest" description="Disordered" evidence="1">
    <location>
        <begin position="96"/>
        <end position="122"/>
    </location>
</feature>
<comment type="caution">
    <text evidence="2">The sequence shown here is derived from an EMBL/GenBank/DDBJ whole genome shotgun (WGS) entry which is preliminary data.</text>
</comment>
<evidence type="ECO:0000313" key="3">
    <source>
        <dbReference type="Proteomes" id="UP000827721"/>
    </source>
</evidence>
<feature type="compositionally biased region" description="Polar residues" evidence="1">
    <location>
        <begin position="96"/>
        <end position="114"/>
    </location>
</feature>
<feature type="region of interest" description="Disordered" evidence="1">
    <location>
        <begin position="544"/>
        <end position="571"/>
    </location>
</feature>
<gene>
    <name evidence="2" type="ORF">JRO89_XS08G0229000</name>
</gene>
<name>A0ABQ8HQY6_9ROSI</name>
<keyword evidence="3" id="KW-1185">Reference proteome</keyword>
<reference evidence="2 3" key="1">
    <citation type="submission" date="2021-02" db="EMBL/GenBank/DDBJ databases">
        <title>Plant Genome Project.</title>
        <authorList>
            <person name="Zhang R.-G."/>
        </authorList>
    </citation>
    <scope>NUCLEOTIDE SEQUENCE [LARGE SCALE GENOMIC DNA]</scope>
    <source>
        <tissue evidence="2">Leaves</tissue>
    </source>
</reference>
<proteinExistence type="predicted"/>
<evidence type="ECO:0000313" key="2">
    <source>
        <dbReference type="EMBL" id="KAH7566755.1"/>
    </source>
</evidence>
<dbReference type="Proteomes" id="UP000827721">
    <property type="component" value="Unassembled WGS sequence"/>
</dbReference>
<protein>
    <submittedName>
        <fullName evidence="2">Uncharacterized protein</fullName>
    </submittedName>
</protein>
<dbReference type="EMBL" id="JAFEMO010000008">
    <property type="protein sequence ID" value="KAH7566755.1"/>
    <property type="molecule type" value="Genomic_DNA"/>
</dbReference>
<organism evidence="2 3">
    <name type="scientific">Xanthoceras sorbifolium</name>
    <dbReference type="NCBI Taxonomy" id="99658"/>
    <lineage>
        <taxon>Eukaryota</taxon>
        <taxon>Viridiplantae</taxon>
        <taxon>Streptophyta</taxon>
        <taxon>Embryophyta</taxon>
        <taxon>Tracheophyta</taxon>
        <taxon>Spermatophyta</taxon>
        <taxon>Magnoliopsida</taxon>
        <taxon>eudicotyledons</taxon>
        <taxon>Gunneridae</taxon>
        <taxon>Pentapetalae</taxon>
        <taxon>rosids</taxon>
        <taxon>malvids</taxon>
        <taxon>Sapindales</taxon>
        <taxon>Sapindaceae</taxon>
        <taxon>Xanthoceroideae</taxon>
        <taxon>Xanthoceras</taxon>
    </lineage>
</organism>